<feature type="region of interest" description="Disordered" evidence="1">
    <location>
        <begin position="153"/>
        <end position="182"/>
    </location>
</feature>
<evidence type="ECO:0000256" key="1">
    <source>
        <dbReference type="SAM" id="MobiDB-lite"/>
    </source>
</evidence>
<proteinExistence type="predicted"/>
<protein>
    <recommendedName>
        <fullName evidence="2">Suppressor of white apricot N-terminal domain-containing protein</fullName>
    </recommendedName>
</protein>
<name>A0ABV2AQK4_9EUKA</name>
<keyword evidence="4" id="KW-1185">Reference proteome</keyword>
<comment type="caution">
    <text evidence="3">The sequence shown here is derived from an EMBL/GenBank/DDBJ whole genome shotgun (WGS) entry which is preliminary data.</text>
</comment>
<dbReference type="EMBL" id="JBDODL010001644">
    <property type="protein sequence ID" value="MES1921698.1"/>
    <property type="molecule type" value="Genomic_DNA"/>
</dbReference>
<dbReference type="SMART" id="SM01141">
    <property type="entry name" value="DRY_EERY"/>
    <property type="match status" value="1"/>
</dbReference>
<feature type="compositionally biased region" description="Basic residues" evidence="1">
    <location>
        <begin position="382"/>
        <end position="391"/>
    </location>
</feature>
<feature type="non-terminal residue" evidence="3">
    <location>
        <position position="391"/>
    </location>
</feature>
<feature type="domain" description="Suppressor of white apricot N-terminal" evidence="2">
    <location>
        <begin position="41"/>
        <end position="153"/>
    </location>
</feature>
<feature type="compositionally biased region" description="Low complexity" evidence="1">
    <location>
        <begin position="155"/>
        <end position="172"/>
    </location>
</feature>
<sequence length="391" mass="45762">MSYYNSCKNHEKELRRKSKICHKLSEKQREIDIKSLGDPLQILRLNGQSCSIEQNPPKFRKQEKKEDFVEWNGLKIDKYDCRALLDFVPRTKTDFIKKSKIEKEINCLLNFERYRSLLLHIESGKKDGKLMEKIRHVLAARNVKMHNFIDEKSDCSGSSCSSNEDEASSNVKSNKKRRKTEKRAKNYGILGFSKIQKFDSILEHNRKAINKQKKWAKLARDNRAKDIKSLPHRKRKRILREKSRIKKEKLIENDFDDKNEYSSSTDYIFSYEESDFSNSPKPSDENAESVQSLLKTIDKLSGDRSSTKNGKNEIDQIDFDFCKPRNATMQKFFPELTPVDSVEEAMNWTNADFTRRRGIRRIEEQYDEEYSSSDNVSEKKLAPKRKLGSGG</sequence>
<dbReference type="Pfam" id="PF09750">
    <property type="entry name" value="DRY_EERY"/>
    <property type="match status" value="1"/>
</dbReference>
<gene>
    <name evidence="3" type="ORF">MHBO_003227</name>
</gene>
<evidence type="ECO:0000313" key="4">
    <source>
        <dbReference type="Proteomes" id="UP001439008"/>
    </source>
</evidence>
<reference evidence="3 4" key="1">
    <citation type="journal article" date="2024" name="BMC Biol.">
        <title>Comparative genomics of Ascetosporea gives new insight into the evolutionary basis for animal parasitism in Rhizaria.</title>
        <authorList>
            <person name="Hiltunen Thoren M."/>
            <person name="Onut-Brannstrom I."/>
            <person name="Alfjorden A."/>
            <person name="Peckova H."/>
            <person name="Swords F."/>
            <person name="Hooper C."/>
            <person name="Holzer A.S."/>
            <person name="Bass D."/>
            <person name="Burki F."/>
        </authorList>
    </citation>
    <scope>NUCLEOTIDE SEQUENCE [LARGE SCALE GENOMIC DNA]</scope>
    <source>
        <strain evidence="3">20-A016</strain>
    </source>
</reference>
<dbReference type="Proteomes" id="UP001439008">
    <property type="component" value="Unassembled WGS sequence"/>
</dbReference>
<evidence type="ECO:0000313" key="3">
    <source>
        <dbReference type="EMBL" id="MES1921698.1"/>
    </source>
</evidence>
<accession>A0ABV2AQK4</accession>
<feature type="region of interest" description="Disordered" evidence="1">
    <location>
        <begin position="367"/>
        <end position="391"/>
    </location>
</feature>
<evidence type="ECO:0000259" key="2">
    <source>
        <dbReference type="SMART" id="SM01141"/>
    </source>
</evidence>
<dbReference type="InterPro" id="IPR019147">
    <property type="entry name" value="SWAP_N_domain"/>
</dbReference>
<organism evidence="3 4">
    <name type="scientific">Bonamia ostreae</name>
    <dbReference type="NCBI Taxonomy" id="126728"/>
    <lineage>
        <taxon>Eukaryota</taxon>
        <taxon>Sar</taxon>
        <taxon>Rhizaria</taxon>
        <taxon>Endomyxa</taxon>
        <taxon>Ascetosporea</taxon>
        <taxon>Haplosporida</taxon>
        <taxon>Bonamia</taxon>
    </lineage>
</organism>
<feature type="compositionally biased region" description="Basic residues" evidence="1">
    <location>
        <begin position="173"/>
        <end position="182"/>
    </location>
</feature>